<evidence type="ECO:0000313" key="2">
    <source>
        <dbReference type="EMBL" id="PON88190.1"/>
    </source>
</evidence>
<dbReference type="InParanoid" id="A0A2P5ERK8"/>
<sequence>MACSLGLPTNPMEPGTPKSPDPPGRMSMVQSGSGNDYARTNLLPSCPGTLALQPHLVNFTGIAASAQKKQTELSEVHGGRSVTTKNNNHCVSSGHRLECTPFFNLNVDAAVLSDEGGALELEALSEMSMGLSMAAISSSAKSLLRSNGTKGVNVNGHPKPPRKAFLNPVFITSPDVAIPKPMYWPNGLYLMTVNICGWKMDAPSWLLDKLE</sequence>
<evidence type="ECO:0000256" key="1">
    <source>
        <dbReference type="SAM" id="MobiDB-lite"/>
    </source>
</evidence>
<accession>A0A2P5ERK8</accession>
<reference evidence="3" key="1">
    <citation type="submission" date="2016-06" db="EMBL/GenBank/DDBJ databases">
        <title>Parallel loss of symbiosis genes in relatives of nitrogen-fixing non-legume Parasponia.</title>
        <authorList>
            <person name="Van Velzen R."/>
            <person name="Holmer R."/>
            <person name="Bu F."/>
            <person name="Rutten L."/>
            <person name="Van Zeijl A."/>
            <person name="Liu W."/>
            <person name="Santuari L."/>
            <person name="Cao Q."/>
            <person name="Sharma T."/>
            <person name="Shen D."/>
            <person name="Roswanjaya Y."/>
            <person name="Wardhani T."/>
            <person name="Kalhor M.S."/>
            <person name="Jansen J."/>
            <person name="Van den Hoogen J."/>
            <person name="Gungor B."/>
            <person name="Hartog M."/>
            <person name="Hontelez J."/>
            <person name="Verver J."/>
            <person name="Yang W.-C."/>
            <person name="Schijlen E."/>
            <person name="Repin R."/>
            <person name="Schilthuizen M."/>
            <person name="Schranz E."/>
            <person name="Heidstra R."/>
            <person name="Miyata K."/>
            <person name="Fedorova E."/>
            <person name="Kohlen W."/>
            <person name="Bisseling T."/>
            <person name="Smit S."/>
            <person name="Geurts R."/>
        </authorList>
    </citation>
    <scope>NUCLEOTIDE SEQUENCE [LARGE SCALE GENOMIC DNA]</scope>
    <source>
        <strain evidence="3">cv. RG33-2</strain>
    </source>
</reference>
<name>A0A2P5ERK8_TREOI</name>
<dbReference type="EMBL" id="JXTC01000108">
    <property type="protein sequence ID" value="PON88190.1"/>
    <property type="molecule type" value="Genomic_DNA"/>
</dbReference>
<comment type="caution">
    <text evidence="2">The sequence shown here is derived from an EMBL/GenBank/DDBJ whole genome shotgun (WGS) entry which is preliminary data.</text>
</comment>
<dbReference type="Proteomes" id="UP000237000">
    <property type="component" value="Unassembled WGS sequence"/>
</dbReference>
<dbReference type="AlphaFoldDB" id="A0A2P5ERK8"/>
<keyword evidence="3" id="KW-1185">Reference proteome</keyword>
<proteinExistence type="predicted"/>
<protein>
    <submittedName>
        <fullName evidence="2">Uncharacterized protein</fullName>
    </submittedName>
</protein>
<feature type="region of interest" description="Disordered" evidence="1">
    <location>
        <begin position="1"/>
        <end position="34"/>
    </location>
</feature>
<organism evidence="2 3">
    <name type="scientific">Trema orientale</name>
    <name type="common">Charcoal tree</name>
    <name type="synonym">Celtis orientalis</name>
    <dbReference type="NCBI Taxonomy" id="63057"/>
    <lineage>
        <taxon>Eukaryota</taxon>
        <taxon>Viridiplantae</taxon>
        <taxon>Streptophyta</taxon>
        <taxon>Embryophyta</taxon>
        <taxon>Tracheophyta</taxon>
        <taxon>Spermatophyta</taxon>
        <taxon>Magnoliopsida</taxon>
        <taxon>eudicotyledons</taxon>
        <taxon>Gunneridae</taxon>
        <taxon>Pentapetalae</taxon>
        <taxon>rosids</taxon>
        <taxon>fabids</taxon>
        <taxon>Rosales</taxon>
        <taxon>Cannabaceae</taxon>
        <taxon>Trema</taxon>
    </lineage>
</organism>
<gene>
    <name evidence="2" type="ORF">TorRG33x02_160190</name>
</gene>
<evidence type="ECO:0000313" key="3">
    <source>
        <dbReference type="Proteomes" id="UP000237000"/>
    </source>
</evidence>